<dbReference type="OrthoDB" id="298939at2759"/>
<gene>
    <name evidence="1" type="ORF">CLUMA_CG020357</name>
</gene>
<accession>A0A1J1J4Q0</accession>
<protein>
    <submittedName>
        <fullName evidence="1">CLUMA_CG020357, isoform A</fullName>
    </submittedName>
</protein>
<keyword evidence="2" id="KW-1185">Reference proteome</keyword>
<proteinExistence type="predicted"/>
<dbReference type="Proteomes" id="UP000183832">
    <property type="component" value="Unassembled WGS sequence"/>
</dbReference>
<sequence length="69" mass="8239">MSMQNYTRAQQNYSFISLFNYLVVPKICHKLSVRCQKLLQTRQLYSIVEPQVSPAKLRMNQQFTLDREI</sequence>
<name>A0A1J1J4Q0_9DIPT</name>
<dbReference type="EMBL" id="CVRI01000070">
    <property type="protein sequence ID" value="CRL07379.1"/>
    <property type="molecule type" value="Genomic_DNA"/>
</dbReference>
<evidence type="ECO:0000313" key="2">
    <source>
        <dbReference type="Proteomes" id="UP000183832"/>
    </source>
</evidence>
<reference evidence="1 2" key="1">
    <citation type="submission" date="2015-04" db="EMBL/GenBank/DDBJ databases">
        <authorList>
            <person name="Syromyatnikov M.Y."/>
            <person name="Popov V.N."/>
        </authorList>
    </citation>
    <scope>NUCLEOTIDE SEQUENCE [LARGE SCALE GENOMIC DNA]</scope>
</reference>
<evidence type="ECO:0000313" key="1">
    <source>
        <dbReference type="EMBL" id="CRL07379.1"/>
    </source>
</evidence>
<dbReference type="AlphaFoldDB" id="A0A1J1J4Q0"/>
<organism evidence="1 2">
    <name type="scientific">Clunio marinus</name>
    <dbReference type="NCBI Taxonomy" id="568069"/>
    <lineage>
        <taxon>Eukaryota</taxon>
        <taxon>Metazoa</taxon>
        <taxon>Ecdysozoa</taxon>
        <taxon>Arthropoda</taxon>
        <taxon>Hexapoda</taxon>
        <taxon>Insecta</taxon>
        <taxon>Pterygota</taxon>
        <taxon>Neoptera</taxon>
        <taxon>Endopterygota</taxon>
        <taxon>Diptera</taxon>
        <taxon>Nematocera</taxon>
        <taxon>Chironomoidea</taxon>
        <taxon>Chironomidae</taxon>
        <taxon>Clunio</taxon>
    </lineage>
</organism>